<dbReference type="InterPro" id="IPR015943">
    <property type="entry name" value="WD40/YVTN_repeat-like_dom_sf"/>
</dbReference>
<dbReference type="PANTHER" id="PTHR30344">
    <property type="entry name" value="6-PHOSPHOGLUCONOLACTONASE-RELATED"/>
    <property type="match status" value="1"/>
</dbReference>
<dbReference type="InterPro" id="IPR019405">
    <property type="entry name" value="Lactonase_7-beta_prop"/>
</dbReference>
<dbReference type="Gene3D" id="2.130.10.10">
    <property type="entry name" value="YVTN repeat-like/Quinoprotein amine dehydrogenase"/>
    <property type="match status" value="1"/>
</dbReference>
<dbReference type="AlphaFoldDB" id="A0A3B0T604"/>
<accession>A0A3B0T604</accession>
<name>A0A3B0T604_9ZZZZ</name>
<keyword evidence="2" id="KW-0378">Hydrolase</keyword>
<dbReference type="InterPro" id="IPR011048">
    <property type="entry name" value="Haem_d1_sf"/>
</dbReference>
<organism evidence="2">
    <name type="scientific">hydrothermal vent metagenome</name>
    <dbReference type="NCBI Taxonomy" id="652676"/>
    <lineage>
        <taxon>unclassified sequences</taxon>
        <taxon>metagenomes</taxon>
        <taxon>ecological metagenomes</taxon>
    </lineage>
</organism>
<gene>
    <name evidence="2" type="ORF">MNBD_BACTEROID03-323</name>
</gene>
<dbReference type="EC" id="3.1.1.31" evidence="2"/>
<dbReference type="EMBL" id="UOEL01000102">
    <property type="protein sequence ID" value="VAW13408.1"/>
    <property type="molecule type" value="Genomic_DNA"/>
</dbReference>
<dbReference type="Pfam" id="PF10282">
    <property type="entry name" value="Lactonase"/>
    <property type="match status" value="1"/>
</dbReference>
<evidence type="ECO:0000313" key="2">
    <source>
        <dbReference type="EMBL" id="VAW13408.1"/>
    </source>
</evidence>
<reference evidence="2" key="1">
    <citation type="submission" date="2018-06" db="EMBL/GenBank/DDBJ databases">
        <authorList>
            <person name="Zhirakovskaya E."/>
        </authorList>
    </citation>
    <scope>NUCLEOTIDE SEQUENCE</scope>
</reference>
<dbReference type="InterPro" id="IPR050282">
    <property type="entry name" value="Cycloisomerase_2"/>
</dbReference>
<comment type="similarity">
    <text evidence="1">Belongs to the cycloisomerase 2 family.</text>
</comment>
<evidence type="ECO:0000256" key="1">
    <source>
        <dbReference type="ARBA" id="ARBA00005564"/>
    </source>
</evidence>
<proteinExistence type="inferred from homology"/>
<dbReference type="SUPFAM" id="SSF51004">
    <property type="entry name" value="C-terminal (heme d1) domain of cytochrome cd1-nitrite reductase"/>
    <property type="match status" value="1"/>
</dbReference>
<dbReference type="PANTHER" id="PTHR30344:SF1">
    <property type="entry name" value="6-PHOSPHOGLUCONOLACTONASE"/>
    <property type="match status" value="1"/>
</dbReference>
<protein>
    <submittedName>
        <fullName evidence="2">6-phosphogluconolactonase</fullName>
        <ecNumber evidence="2">3.1.1.31</ecNumber>
    </submittedName>
</protein>
<sequence length="176" mass="20097">MIILTKGLLRLNKLRWMCQKKRGLRHFTFGQKGKFLYVISELNSTITAFLRNENGTYNEIATENTLAKEFEGDSYCADIHLSKDDRFLYGSNRGENTIVIFKVDKPTGKLTLVGRKSVKGDWPRNFGMDPSGEFLLVANQKSNNIVVFKRDTEEGTLGYLHEIKLPSPVCLEFLNL</sequence>
<dbReference type="GO" id="GO:0017057">
    <property type="term" value="F:6-phosphogluconolactonase activity"/>
    <property type="evidence" value="ECO:0007669"/>
    <property type="project" value="UniProtKB-EC"/>
</dbReference>